<proteinExistence type="predicted"/>
<dbReference type="EMBL" id="BAAFRS010000305">
    <property type="protein sequence ID" value="GAB1226838.1"/>
    <property type="molecule type" value="Genomic_DNA"/>
</dbReference>
<gene>
    <name evidence="2" type="ORF">ENUP19_0305G0087</name>
</gene>
<evidence type="ECO:0000313" key="3">
    <source>
        <dbReference type="Proteomes" id="UP001628156"/>
    </source>
</evidence>
<keyword evidence="3" id="KW-1185">Reference proteome</keyword>
<dbReference type="Proteomes" id="UP001628156">
    <property type="component" value="Unassembled WGS sequence"/>
</dbReference>
<evidence type="ECO:0000256" key="1">
    <source>
        <dbReference type="SAM" id="MobiDB-lite"/>
    </source>
</evidence>
<organism evidence="2 3">
    <name type="scientific">Entamoeba nuttalli</name>
    <dbReference type="NCBI Taxonomy" id="412467"/>
    <lineage>
        <taxon>Eukaryota</taxon>
        <taxon>Amoebozoa</taxon>
        <taxon>Evosea</taxon>
        <taxon>Archamoebae</taxon>
        <taxon>Mastigamoebida</taxon>
        <taxon>Entamoebidae</taxon>
        <taxon>Entamoeba</taxon>
    </lineage>
</organism>
<reference evidence="2 3" key="1">
    <citation type="journal article" date="2019" name="PLoS Negl. Trop. Dis.">
        <title>Whole genome sequencing of Entamoeba nuttalli reveals mammalian host-related molecular signatures and a novel octapeptide-repeat surface protein.</title>
        <authorList>
            <person name="Tanaka M."/>
            <person name="Makiuchi T."/>
            <person name="Komiyama T."/>
            <person name="Shiina T."/>
            <person name="Osaki K."/>
            <person name="Tachibana H."/>
        </authorList>
    </citation>
    <scope>NUCLEOTIDE SEQUENCE [LARGE SCALE GENOMIC DNA]</scope>
    <source>
        <strain evidence="2 3">P19-061405</strain>
    </source>
</reference>
<feature type="compositionally biased region" description="Basic and acidic residues" evidence="1">
    <location>
        <begin position="255"/>
        <end position="264"/>
    </location>
</feature>
<sequence length="411" mass="48042">MSGLICPTLFNNRKELIPEQKENEMLNIIYKKAEEILYLQQDCINSKKHQLQYIEKQLAENKLKQQEMTNSIRKSLEWQRKSNENLELKTKLGDAVSYEINQKKLIKTKLEIKEKDLNKEYQKCQYEIFRFNQRLIKHFWIMRELSLTSFINCKRSLYTESIEIFYDKIYMEQSSTENEMPDEPHKLCFEKRSFETCKSSNKISPSKKVEVTHQVSQPSFQKKKFEVSHSPSNNASLHIQLKQTNKSNCPPLPPKSERSNQERELTPLQKEIMKKNTTTFDKIVNVFSEDTIRKGLKIYTDVSKQINDTGATPYVRTVTHTIGKVTDVAKEIPVVRRVAKPLHYCIKTIEGGSIALQHEQDVNEYLDNYIAEYRKIESGGGTAYAISQTTIKTTCNVCENILFPMFVPFYD</sequence>
<evidence type="ECO:0000313" key="2">
    <source>
        <dbReference type="EMBL" id="GAB1226838.1"/>
    </source>
</evidence>
<comment type="caution">
    <text evidence="2">The sequence shown here is derived from an EMBL/GenBank/DDBJ whole genome shotgun (WGS) entry which is preliminary data.</text>
</comment>
<feature type="region of interest" description="Disordered" evidence="1">
    <location>
        <begin position="243"/>
        <end position="264"/>
    </location>
</feature>
<protein>
    <submittedName>
        <fullName evidence="2">Uncharacterized protein</fullName>
    </submittedName>
</protein>
<name>A0ABQ0DVF2_9EUKA</name>
<accession>A0ABQ0DVF2</accession>